<dbReference type="Pfam" id="PF00248">
    <property type="entry name" value="Aldo_ket_red"/>
    <property type="match status" value="2"/>
</dbReference>
<evidence type="ECO:0000259" key="2">
    <source>
        <dbReference type="Pfam" id="PF00248"/>
    </source>
</evidence>
<dbReference type="AlphaFoldDB" id="A0A9W8KYT0"/>
<evidence type="ECO:0000313" key="3">
    <source>
        <dbReference type="EMBL" id="KAJ2678009.1"/>
    </source>
</evidence>
<sequence length="251" mass="27957">MAAVPTIEIGVPGNKLRVSRIGLGTMDMFPVYGETNDEEAINALNHTLNIGCTLWDTANVYGIGHNEQLLSRVPKERRDKFFICTKFGAMSKKSSHENAHHIAVVQTEYSAWSTHVETDGLLDACRELGATIVVYLLSGRGFMAGQVCNVSNFPEGDWSRNSLRFKPEHFENNHKLADAFAKMTKKHDSTPGELALAWLLAQYMSPIAIPNTKKTKCLDKNFAASQISTIDNELKELRQLVDSANMQEAHY</sequence>
<dbReference type="InterPro" id="IPR036812">
    <property type="entry name" value="NAD(P)_OxRdtase_dom_sf"/>
</dbReference>
<proteinExistence type="predicted"/>
<reference evidence="3" key="1">
    <citation type="submission" date="2022-07" db="EMBL/GenBank/DDBJ databases">
        <title>Phylogenomic reconstructions and comparative analyses of Kickxellomycotina fungi.</title>
        <authorList>
            <person name="Reynolds N.K."/>
            <person name="Stajich J.E."/>
            <person name="Barry K."/>
            <person name="Grigoriev I.V."/>
            <person name="Crous P."/>
            <person name="Smith M.E."/>
        </authorList>
    </citation>
    <scope>NUCLEOTIDE SEQUENCE</scope>
    <source>
        <strain evidence="3">NRRL 3115</strain>
    </source>
</reference>
<evidence type="ECO:0000256" key="1">
    <source>
        <dbReference type="ARBA" id="ARBA00023002"/>
    </source>
</evidence>
<organism evidence="3 4">
    <name type="scientific">Coemansia spiralis</name>
    <dbReference type="NCBI Taxonomy" id="417178"/>
    <lineage>
        <taxon>Eukaryota</taxon>
        <taxon>Fungi</taxon>
        <taxon>Fungi incertae sedis</taxon>
        <taxon>Zoopagomycota</taxon>
        <taxon>Kickxellomycotina</taxon>
        <taxon>Kickxellomycetes</taxon>
        <taxon>Kickxellales</taxon>
        <taxon>Kickxellaceae</taxon>
        <taxon>Coemansia</taxon>
    </lineage>
</organism>
<dbReference type="SUPFAM" id="SSF51430">
    <property type="entry name" value="NAD(P)-linked oxidoreductase"/>
    <property type="match status" value="1"/>
</dbReference>
<feature type="domain" description="NADP-dependent oxidoreductase" evidence="2">
    <location>
        <begin position="20"/>
        <end position="98"/>
    </location>
</feature>
<accession>A0A9W8KYT0</accession>
<protein>
    <recommendedName>
        <fullName evidence="2">NADP-dependent oxidoreductase domain-containing protein</fullName>
    </recommendedName>
</protein>
<dbReference type="PANTHER" id="PTHR43625:SF40">
    <property type="entry name" value="ALDO-KETO REDUCTASE YAKC [NADP(+)]"/>
    <property type="match status" value="1"/>
</dbReference>
<dbReference type="Gene3D" id="3.20.20.100">
    <property type="entry name" value="NADP-dependent oxidoreductase domain"/>
    <property type="match status" value="2"/>
</dbReference>
<name>A0A9W8KYT0_9FUNG</name>
<dbReference type="GO" id="GO:0005737">
    <property type="term" value="C:cytoplasm"/>
    <property type="evidence" value="ECO:0007669"/>
    <property type="project" value="TreeGrafter"/>
</dbReference>
<feature type="domain" description="NADP-dependent oxidoreductase" evidence="2">
    <location>
        <begin position="101"/>
        <end position="240"/>
    </location>
</feature>
<comment type="caution">
    <text evidence="3">The sequence shown here is derived from an EMBL/GenBank/DDBJ whole genome shotgun (WGS) entry which is preliminary data.</text>
</comment>
<evidence type="ECO:0000313" key="4">
    <source>
        <dbReference type="Proteomes" id="UP001151518"/>
    </source>
</evidence>
<gene>
    <name evidence="3" type="ORF">GGI25_002652</name>
</gene>
<dbReference type="InterPro" id="IPR023210">
    <property type="entry name" value="NADP_OxRdtase_dom"/>
</dbReference>
<dbReference type="PANTHER" id="PTHR43625">
    <property type="entry name" value="AFLATOXIN B1 ALDEHYDE REDUCTASE"/>
    <property type="match status" value="1"/>
</dbReference>
<keyword evidence="1" id="KW-0560">Oxidoreductase</keyword>
<dbReference type="EMBL" id="JANBTW010000025">
    <property type="protein sequence ID" value="KAJ2678009.1"/>
    <property type="molecule type" value="Genomic_DNA"/>
</dbReference>
<dbReference type="OrthoDB" id="48988at2759"/>
<dbReference type="GO" id="GO:0016491">
    <property type="term" value="F:oxidoreductase activity"/>
    <property type="evidence" value="ECO:0007669"/>
    <property type="project" value="UniProtKB-KW"/>
</dbReference>
<dbReference type="Proteomes" id="UP001151518">
    <property type="component" value="Unassembled WGS sequence"/>
</dbReference>
<dbReference type="InterPro" id="IPR050791">
    <property type="entry name" value="Aldo-Keto_reductase"/>
</dbReference>